<dbReference type="EMBL" id="JAKWBL010000001">
    <property type="protein sequence ID" value="MCH5597138.1"/>
    <property type="molecule type" value="Genomic_DNA"/>
</dbReference>
<dbReference type="Pfam" id="PF12866">
    <property type="entry name" value="DUF3823"/>
    <property type="match status" value="1"/>
</dbReference>
<reference evidence="3 4" key="1">
    <citation type="submission" date="2022-02" db="EMBL/GenBank/DDBJ databases">
        <authorList>
            <person name="Min J."/>
        </authorList>
    </citation>
    <scope>NUCLEOTIDE SEQUENCE [LARGE SCALE GENOMIC DNA]</scope>
    <source>
        <strain evidence="3 4">GR10-1</strain>
    </source>
</reference>
<feature type="domain" description="DUF3823" evidence="2">
    <location>
        <begin position="96"/>
        <end position="202"/>
    </location>
</feature>
<name>A0ABS9SFJ8_9BACT</name>
<protein>
    <submittedName>
        <fullName evidence="3">DUF3823 domain-containing protein</fullName>
    </submittedName>
</protein>
<dbReference type="RefSeq" id="WP_240826544.1">
    <property type="nucleotide sequence ID" value="NZ_JAKWBL010000001.1"/>
</dbReference>
<accession>A0ABS9SFJ8</accession>
<comment type="caution">
    <text evidence="3">The sequence shown here is derived from an EMBL/GenBank/DDBJ whole genome shotgun (WGS) entry which is preliminary data.</text>
</comment>
<dbReference type="InterPro" id="IPR041186">
    <property type="entry name" value="DUF3823_C"/>
</dbReference>
<keyword evidence="4" id="KW-1185">Reference proteome</keyword>
<gene>
    <name evidence="3" type="ORF">MKP09_04035</name>
</gene>
<dbReference type="Gene3D" id="2.60.40.2060">
    <property type="match status" value="1"/>
</dbReference>
<evidence type="ECO:0000313" key="4">
    <source>
        <dbReference type="Proteomes" id="UP001202248"/>
    </source>
</evidence>
<proteinExistence type="predicted"/>
<evidence type="ECO:0000259" key="1">
    <source>
        <dbReference type="Pfam" id="PF12866"/>
    </source>
</evidence>
<dbReference type="Proteomes" id="UP001202248">
    <property type="component" value="Unassembled WGS sequence"/>
</dbReference>
<evidence type="ECO:0000259" key="2">
    <source>
        <dbReference type="Pfam" id="PF18003"/>
    </source>
</evidence>
<sequence>MFEGRIVYQGEPIPVESGQVAFELWQPGFGKNGQIDVSIDQDGNFSSLLFDGNYKLIFAANQGPFYWKRNSAGAVDTIAVNISGNKTMDIEVTPYYMIRNAQISNNEKVVTATFSIEKIITDANARNIERVSLYINKTQFVSGNGTQNIAKKDLAAGDIVNMNSISLSATIPDIVPIQNYVFARIGLKIAGADDMIFSPLQKLTY</sequence>
<dbReference type="Gene3D" id="2.60.40.1120">
    <property type="entry name" value="Carboxypeptidase-like, regulatory domain"/>
    <property type="match status" value="1"/>
</dbReference>
<feature type="domain" description="DUF3823" evidence="1">
    <location>
        <begin position="2"/>
        <end position="93"/>
    </location>
</feature>
<organism evidence="3 4">
    <name type="scientific">Niabella ginsengisoli</name>
    <dbReference type="NCBI Taxonomy" id="522298"/>
    <lineage>
        <taxon>Bacteria</taxon>
        <taxon>Pseudomonadati</taxon>
        <taxon>Bacteroidota</taxon>
        <taxon>Chitinophagia</taxon>
        <taxon>Chitinophagales</taxon>
        <taxon>Chitinophagaceae</taxon>
        <taxon>Niabella</taxon>
    </lineage>
</organism>
<dbReference type="Pfam" id="PF18003">
    <property type="entry name" value="DUF3823_C"/>
    <property type="match status" value="1"/>
</dbReference>
<dbReference type="InterPro" id="IPR024278">
    <property type="entry name" value="DUF3823_N"/>
</dbReference>
<evidence type="ECO:0000313" key="3">
    <source>
        <dbReference type="EMBL" id="MCH5597138.1"/>
    </source>
</evidence>